<dbReference type="SUPFAM" id="SSF46894">
    <property type="entry name" value="C-terminal effector domain of the bipartite response regulators"/>
    <property type="match status" value="1"/>
</dbReference>
<dbReference type="eggNOG" id="COG2197">
    <property type="taxonomic scope" value="Bacteria"/>
</dbReference>
<gene>
    <name evidence="5" type="ordered locus">MSMEG_0331</name>
</gene>
<evidence type="ECO:0000256" key="1">
    <source>
        <dbReference type="ARBA" id="ARBA00023015"/>
    </source>
</evidence>
<dbReference type="PROSITE" id="PS50043">
    <property type="entry name" value="HTH_LUXR_2"/>
    <property type="match status" value="1"/>
</dbReference>
<dbReference type="SMART" id="SM00421">
    <property type="entry name" value="HTH_LUXR"/>
    <property type="match status" value="1"/>
</dbReference>
<dbReference type="STRING" id="246196.MSMEG_0331"/>
<dbReference type="OrthoDB" id="161302at2"/>
<sequence length="350" mass="38317">MMTTKERPIGTELLSRSSSAVATTLLSEKAFAAGRATHRDLASPGEQISAALDALLASLDEVRQATSPAETLECAPRALATSAVFQRVMLSRVSGSTWLPDAVYGVDGQRRRDVRFECYPDERLEDLQIPLASPLVEAEVVRRRLPALVSDAHHETRVHPPLIERMQAGEYVVAPITAGSTVLGLLHASRPTDGRPLTTAHRDLLRMFADGVGLSYEHALLVERIERQRRYVLDACDSAVRSAAGTDLTTPIPLRPRPFRTNTVVSTQTSFTQTSQRRESSRLTILTSREREVLALLASGATNAQLADQLTVAESTVKSHVKHILHKLGASNRAAAISFYLRETRGRSRS</sequence>
<dbReference type="CDD" id="cd06170">
    <property type="entry name" value="LuxR_C_like"/>
    <property type="match status" value="1"/>
</dbReference>
<dbReference type="Proteomes" id="UP000000757">
    <property type="component" value="Chromosome"/>
</dbReference>
<evidence type="ECO:0000259" key="4">
    <source>
        <dbReference type="PROSITE" id="PS50043"/>
    </source>
</evidence>
<keyword evidence="6" id="KW-1185">Reference proteome</keyword>
<evidence type="ECO:0000256" key="3">
    <source>
        <dbReference type="ARBA" id="ARBA00023163"/>
    </source>
</evidence>
<dbReference type="AlphaFoldDB" id="A0QPA6"/>
<evidence type="ECO:0000256" key="2">
    <source>
        <dbReference type="ARBA" id="ARBA00023125"/>
    </source>
</evidence>
<evidence type="ECO:0000313" key="6">
    <source>
        <dbReference type="Proteomes" id="UP000000757"/>
    </source>
</evidence>
<dbReference type="InterPro" id="IPR016032">
    <property type="entry name" value="Sig_transdc_resp-reg_C-effctor"/>
</dbReference>
<dbReference type="SUPFAM" id="SSF55781">
    <property type="entry name" value="GAF domain-like"/>
    <property type="match status" value="1"/>
</dbReference>
<dbReference type="PANTHER" id="PTHR44688:SF16">
    <property type="entry name" value="DNA-BINDING TRANSCRIPTIONAL ACTIVATOR DEVR_DOSR"/>
    <property type="match status" value="1"/>
</dbReference>
<feature type="domain" description="HTH luxR-type" evidence="4">
    <location>
        <begin position="279"/>
        <end position="344"/>
    </location>
</feature>
<dbReference type="InterPro" id="IPR003018">
    <property type="entry name" value="GAF"/>
</dbReference>
<dbReference type="PRINTS" id="PR00038">
    <property type="entry name" value="HTHLUXR"/>
</dbReference>
<dbReference type="SMART" id="SM00065">
    <property type="entry name" value="GAF"/>
    <property type="match status" value="1"/>
</dbReference>
<name>A0QPA6_MYCS2</name>
<accession>A0QPA6</accession>
<dbReference type="GO" id="GO:0003677">
    <property type="term" value="F:DNA binding"/>
    <property type="evidence" value="ECO:0007669"/>
    <property type="project" value="UniProtKB-KW"/>
</dbReference>
<dbReference type="KEGG" id="msb:LJ00_01655"/>
<keyword evidence="1" id="KW-0805">Transcription regulation</keyword>
<keyword evidence="2" id="KW-0238">DNA-binding</keyword>
<proteinExistence type="predicted"/>
<dbReference type="Gene3D" id="3.30.450.40">
    <property type="match status" value="1"/>
</dbReference>
<evidence type="ECO:0000313" key="5">
    <source>
        <dbReference type="EMBL" id="ABK75397.1"/>
    </source>
</evidence>
<dbReference type="PaxDb" id="246196-MSMEI_0324"/>
<dbReference type="PANTHER" id="PTHR44688">
    <property type="entry name" value="DNA-BINDING TRANSCRIPTIONAL ACTIVATOR DEVR_DOSR"/>
    <property type="match status" value="1"/>
</dbReference>
<dbReference type="Pfam" id="PF01590">
    <property type="entry name" value="GAF"/>
    <property type="match status" value="1"/>
</dbReference>
<reference evidence="5 6" key="1">
    <citation type="submission" date="2006-10" db="EMBL/GenBank/DDBJ databases">
        <authorList>
            <person name="Fleischmann R.D."/>
            <person name="Dodson R.J."/>
            <person name="Haft D.H."/>
            <person name="Merkel J.S."/>
            <person name="Nelson W.C."/>
            <person name="Fraser C.M."/>
        </authorList>
    </citation>
    <scope>NUCLEOTIDE SEQUENCE [LARGE SCALE GENOMIC DNA]</scope>
    <source>
        <strain evidence="6">ATCC 700084 / mc(2)155</strain>
    </source>
</reference>
<keyword evidence="3" id="KW-0804">Transcription</keyword>
<dbReference type="KEGG" id="msm:MSMEG_0331"/>
<dbReference type="Gene3D" id="1.10.10.10">
    <property type="entry name" value="Winged helix-like DNA-binding domain superfamily/Winged helix DNA-binding domain"/>
    <property type="match status" value="1"/>
</dbReference>
<dbReference type="PATRIC" id="fig|246196.19.peg.328"/>
<dbReference type="GO" id="GO:0006355">
    <property type="term" value="P:regulation of DNA-templated transcription"/>
    <property type="evidence" value="ECO:0007669"/>
    <property type="project" value="InterPro"/>
</dbReference>
<dbReference type="InterPro" id="IPR000792">
    <property type="entry name" value="Tscrpt_reg_LuxR_C"/>
</dbReference>
<dbReference type="Pfam" id="PF00196">
    <property type="entry name" value="GerE"/>
    <property type="match status" value="1"/>
</dbReference>
<protein>
    <submittedName>
        <fullName evidence="5">Transcriptional regulator, LuxR family protein</fullName>
    </submittedName>
</protein>
<dbReference type="EMBL" id="CP000480">
    <property type="protein sequence ID" value="ABK75397.1"/>
    <property type="molecule type" value="Genomic_DNA"/>
</dbReference>
<organism evidence="5 6">
    <name type="scientific">Mycolicibacterium smegmatis (strain ATCC 700084 / mc(2)155)</name>
    <name type="common">Mycobacterium smegmatis</name>
    <dbReference type="NCBI Taxonomy" id="246196"/>
    <lineage>
        <taxon>Bacteria</taxon>
        <taxon>Bacillati</taxon>
        <taxon>Actinomycetota</taxon>
        <taxon>Actinomycetes</taxon>
        <taxon>Mycobacteriales</taxon>
        <taxon>Mycobacteriaceae</taxon>
        <taxon>Mycolicibacterium</taxon>
    </lineage>
</organism>
<dbReference type="InterPro" id="IPR029016">
    <property type="entry name" value="GAF-like_dom_sf"/>
</dbReference>
<dbReference type="InterPro" id="IPR036388">
    <property type="entry name" value="WH-like_DNA-bd_sf"/>
</dbReference>